<dbReference type="Gene3D" id="3.40.50.12780">
    <property type="entry name" value="N-terminal domain of ligase-like"/>
    <property type="match status" value="1"/>
</dbReference>
<dbReference type="KEGG" id="dov:DSCO28_00130"/>
<organism evidence="3 4">
    <name type="scientific">Desulfosarcina ovata subsp. sediminis</name>
    <dbReference type="NCBI Taxonomy" id="885957"/>
    <lineage>
        <taxon>Bacteria</taxon>
        <taxon>Pseudomonadati</taxon>
        <taxon>Thermodesulfobacteriota</taxon>
        <taxon>Desulfobacteria</taxon>
        <taxon>Desulfobacterales</taxon>
        <taxon>Desulfosarcinaceae</taxon>
        <taxon>Desulfosarcina</taxon>
    </lineage>
</organism>
<evidence type="ECO:0000313" key="3">
    <source>
        <dbReference type="EMBL" id="BBO79447.1"/>
    </source>
</evidence>
<dbReference type="PANTHER" id="PTHR43767:SF1">
    <property type="entry name" value="NONRIBOSOMAL PEPTIDE SYNTHASE PES1 (EUROFUNG)-RELATED"/>
    <property type="match status" value="1"/>
</dbReference>
<protein>
    <recommendedName>
        <fullName evidence="5">AMP-dependent synthetase/ligase domain-containing protein</fullName>
    </recommendedName>
</protein>
<dbReference type="EMBL" id="AP021876">
    <property type="protein sequence ID" value="BBO79447.1"/>
    <property type="molecule type" value="Genomic_DNA"/>
</dbReference>
<name>A0A5K7ZHM8_9BACT</name>
<evidence type="ECO:0000313" key="4">
    <source>
        <dbReference type="Proteomes" id="UP000425960"/>
    </source>
</evidence>
<dbReference type="InterPro" id="IPR042099">
    <property type="entry name" value="ANL_N_sf"/>
</dbReference>
<dbReference type="PANTHER" id="PTHR43767">
    <property type="entry name" value="LONG-CHAIN-FATTY-ACID--COA LIGASE"/>
    <property type="match status" value="1"/>
</dbReference>
<dbReference type="InterPro" id="IPR045851">
    <property type="entry name" value="AMP-bd_C_sf"/>
</dbReference>
<dbReference type="InterPro" id="IPR025110">
    <property type="entry name" value="AMP-bd_C"/>
</dbReference>
<dbReference type="AlphaFoldDB" id="A0A5K7ZHM8"/>
<reference evidence="3 4" key="1">
    <citation type="submission" date="2019-11" db="EMBL/GenBank/DDBJ databases">
        <title>Comparative genomics of hydrocarbon-degrading Desulfosarcina strains.</title>
        <authorList>
            <person name="Watanabe M."/>
            <person name="Kojima H."/>
            <person name="Fukui M."/>
        </authorList>
    </citation>
    <scope>NUCLEOTIDE SEQUENCE [LARGE SCALE GENOMIC DNA]</scope>
    <source>
        <strain evidence="3 4">28bB2T</strain>
    </source>
</reference>
<dbReference type="GO" id="GO:0016878">
    <property type="term" value="F:acid-thiol ligase activity"/>
    <property type="evidence" value="ECO:0007669"/>
    <property type="project" value="UniProtKB-ARBA"/>
</dbReference>
<sequence length="200" mass="22382">MGFGQTENSAMVLMPQWASDKKPGSMGLPNFFTELWIEDNNGEKLPPGQIGEVVATGPSVMKEYWHMPRETSGTIINDKLYTGDLGYLDEDGFVYVVDRAKDMYRTGGENVYPAEVEAILSYHPKIEAVAIIGVPSDKWGETGKAYIECRPGESLILEDIHSFLNGKVAKYKLPTIIKIVDALPRTVWGKIKKAEIRKWK</sequence>
<evidence type="ECO:0000259" key="1">
    <source>
        <dbReference type="Pfam" id="PF00501"/>
    </source>
</evidence>
<gene>
    <name evidence="3" type="ORF">DSCO28_00130</name>
</gene>
<feature type="domain" description="AMP-binding enzyme C-terminal" evidence="2">
    <location>
        <begin position="115"/>
        <end position="190"/>
    </location>
</feature>
<dbReference type="SUPFAM" id="SSF56801">
    <property type="entry name" value="Acetyl-CoA synthetase-like"/>
    <property type="match status" value="1"/>
</dbReference>
<dbReference type="Proteomes" id="UP000425960">
    <property type="component" value="Chromosome"/>
</dbReference>
<evidence type="ECO:0000259" key="2">
    <source>
        <dbReference type="Pfam" id="PF13193"/>
    </source>
</evidence>
<dbReference type="InterPro" id="IPR050237">
    <property type="entry name" value="ATP-dep_AMP-bd_enzyme"/>
</dbReference>
<accession>A0A5K7ZHM8</accession>
<dbReference type="Pfam" id="PF00501">
    <property type="entry name" value="AMP-binding"/>
    <property type="match status" value="1"/>
</dbReference>
<feature type="domain" description="AMP-dependent synthetase/ligase" evidence="1">
    <location>
        <begin position="2"/>
        <end position="65"/>
    </location>
</feature>
<evidence type="ECO:0008006" key="5">
    <source>
        <dbReference type="Google" id="ProtNLM"/>
    </source>
</evidence>
<dbReference type="InterPro" id="IPR000873">
    <property type="entry name" value="AMP-dep_synth/lig_dom"/>
</dbReference>
<proteinExistence type="predicted"/>
<dbReference type="Pfam" id="PF13193">
    <property type="entry name" value="AMP-binding_C"/>
    <property type="match status" value="1"/>
</dbReference>
<dbReference type="Gene3D" id="3.30.300.30">
    <property type="match status" value="1"/>
</dbReference>